<proteinExistence type="predicted"/>
<comment type="caution">
    <text evidence="2">The sequence shown here is derived from an EMBL/GenBank/DDBJ whole genome shotgun (WGS) entry which is preliminary data.</text>
</comment>
<dbReference type="OrthoDB" id="9762302at2"/>
<dbReference type="AlphaFoldDB" id="A0A844FHS0"/>
<gene>
    <name evidence="2" type="ORF">FYJ27_07065</name>
</gene>
<evidence type="ECO:0000313" key="3">
    <source>
        <dbReference type="Proteomes" id="UP000462760"/>
    </source>
</evidence>
<sequence length="165" mass="18849">MKKKISLLLLGSLFFVLIAFPQSKDIYASSDSLEEFDFSTDLVVEPCTMYDWSGKPVKIPAHSQRYMDHPNKQGFNTRNAVGSNTYYSTFKVSYSIGGNKNFKIELMKDGKVVNSRIVKNGKGTVYFKKLDPGWYKIRLTNYNNFQVIANMHVYTQDLNCIGCPK</sequence>
<dbReference type="EMBL" id="VULR01000008">
    <property type="protein sequence ID" value="MSS43488.1"/>
    <property type="molecule type" value="Genomic_DNA"/>
</dbReference>
<keyword evidence="1" id="KW-0732">Signal</keyword>
<dbReference type="Proteomes" id="UP000462760">
    <property type="component" value="Unassembled WGS sequence"/>
</dbReference>
<evidence type="ECO:0000256" key="1">
    <source>
        <dbReference type="SAM" id="SignalP"/>
    </source>
</evidence>
<protein>
    <submittedName>
        <fullName evidence="2">Uncharacterized protein</fullName>
    </submittedName>
</protein>
<accession>A0A844FHS0</accession>
<evidence type="ECO:0000313" key="2">
    <source>
        <dbReference type="EMBL" id="MSS43488.1"/>
    </source>
</evidence>
<dbReference type="RefSeq" id="WP_154484170.1">
    <property type="nucleotide sequence ID" value="NZ_JBCLQA010000004.1"/>
</dbReference>
<organism evidence="2 3">
    <name type="scientific">Anaerosalibacter bizertensis</name>
    <dbReference type="NCBI Taxonomy" id="932217"/>
    <lineage>
        <taxon>Bacteria</taxon>
        <taxon>Bacillati</taxon>
        <taxon>Bacillota</taxon>
        <taxon>Tissierellia</taxon>
        <taxon>Tissierellales</taxon>
        <taxon>Sporanaerobacteraceae</taxon>
        <taxon>Anaerosalibacter</taxon>
    </lineage>
</organism>
<feature type="chain" id="PRO_5038625608" evidence="1">
    <location>
        <begin position="22"/>
        <end position="165"/>
    </location>
</feature>
<feature type="signal peptide" evidence="1">
    <location>
        <begin position="1"/>
        <end position="21"/>
    </location>
</feature>
<reference evidence="2 3" key="1">
    <citation type="submission" date="2019-08" db="EMBL/GenBank/DDBJ databases">
        <title>In-depth cultivation of the pig gut microbiome towards novel bacterial diversity and tailored functional studies.</title>
        <authorList>
            <person name="Wylensek D."/>
            <person name="Hitch T.C.A."/>
            <person name="Clavel T."/>
        </authorList>
    </citation>
    <scope>NUCLEOTIDE SEQUENCE [LARGE SCALE GENOMIC DNA]</scope>
    <source>
        <strain evidence="2 3">Med78-601-WT-4W-RMD-3</strain>
    </source>
</reference>
<name>A0A844FHS0_9FIRM</name>